<dbReference type="Proteomes" id="UP000092952">
    <property type="component" value="Chromosome"/>
</dbReference>
<dbReference type="InParanoid" id="A0A1B1YVW2"/>
<keyword evidence="2" id="KW-0732">Signal</keyword>
<dbReference type="EMBL" id="CP014671">
    <property type="protein sequence ID" value="ANX04945.1"/>
    <property type="molecule type" value="Genomic_DNA"/>
</dbReference>
<dbReference type="RefSeq" id="WP_068806161.1">
    <property type="nucleotide sequence ID" value="NZ_CP014671.1"/>
</dbReference>
<evidence type="ECO:0000313" key="4">
    <source>
        <dbReference type="Proteomes" id="UP000092952"/>
    </source>
</evidence>
<proteinExistence type="predicted"/>
<keyword evidence="4" id="KW-1185">Reference proteome</keyword>
<evidence type="ECO:0000313" key="3">
    <source>
        <dbReference type="EMBL" id="ANX04945.1"/>
    </source>
</evidence>
<feature type="chain" id="PRO_5008533090" evidence="2">
    <location>
        <begin position="22"/>
        <end position="469"/>
    </location>
</feature>
<gene>
    <name evidence="3" type="ORF">PG2T_12690</name>
</gene>
<protein>
    <submittedName>
        <fullName evidence="3">Uncharacterized protein</fullName>
    </submittedName>
</protein>
<feature type="signal peptide" evidence="2">
    <location>
        <begin position="1"/>
        <end position="21"/>
    </location>
</feature>
<dbReference type="AlphaFoldDB" id="A0A1B1YVW2"/>
<dbReference type="KEGG" id="gbi:PG2T_12690"/>
<name>A0A1B1YVW2_9GAMM</name>
<accession>A0A1B1YVW2</accession>
<sequence>MFLSRAACIAVLLLLAGHALAQDGGLIDRVQMGDNELDCAQIAGQVRELEALLAPHSGDPGAVRGATETVTRSRTGEVVAGVAKVLPFGSIFGDIAKDVLGRRGRDSEARISSARARKEYLVDMFLKRGCRVADVAAGKAKPDAPAPAADPAADATGASATTAPAPAQPALPVGTPLATAPAVAAAPESGPTAEPEAADSPAQAPRGPLFMLDFRLAFRTSADADGPAGVPGLELGGVPLTTMQAITDAAYVALLKELQQAGFEVLNPELAASLPSGGSLPAPARAGDYLYFAPSGAPLAQAPTADAPGSDAALAETRAALAQAVAGRRPGVSYGIAVWYVDFARVSGAVGGDQPRQLESRLAVVAGSHLALVEPAAGDDTPLDAVRVMNLGRDLVSREPYGQVRLSGPAGALELKADPQRFRSLVERQLKRGRSALIASLPAPLPAPATAPPTEASTEPVTPPAAVPH</sequence>
<evidence type="ECO:0000256" key="1">
    <source>
        <dbReference type="SAM" id="MobiDB-lite"/>
    </source>
</evidence>
<feature type="region of interest" description="Disordered" evidence="1">
    <location>
        <begin position="138"/>
        <end position="205"/>
    </location>
</feature>
<feature type="region of interest" description="Disordered" evidence="1">
    <location>
        <begin position="441"/>
        <end position="469"/>
    </location>
</feature>
<evidence type="ECO:0000256" key="2">
    <source>
        <dbReference type="SAM" id="SignalP"/>
    </source>
</evidence>
<feature type="compositionally biased region" description="Low complexity" evidence="1">
    <location>
        <begin position="146"/>
        <end position="187"/>
    </location>
</feature>
<organism evidence="3 4">
    <name type="scientific">Immundisolibacter cernigliae</name>
    <dbReference type="NCBI Taxonomy" id="1810504"/>
    <lineage>
        <taxon>Bacteria</taxon>
        <taxon>Pseudomonadati</taxon>
        <taxon>Pseudomonadota</taxon>
        <taxon>Gammaproteobacteria</taxon>
        <taxon>Immundisolibacterales</taxon>
        <taxon>Immundisolibacteraceae</taxon>
        <taxon>Immundisolibacter</taxon>
    </lineage>
</organism>
<reference evidence="4" key="1">
    <citation type="submission" date="2016-03" db="EMBL/GenBank/DDBJ databases">
        <title>Complete genome sequence of Solimmundus cernigliae, representing a novel lineage of polycyclic aromatic hydrocarbon degraders within the Gammaproteobacteria.</title>
        <authorList>
            <person name="Singleton D.R."/>
            <person name="Dickey A.N."/>
            <person name="Scholl E.H."/>
            <person name="Wright F.A."/>
            <person name="Aitken M.D."/>
        </authorList>
    </citation>
    <scope>NUCLEOTIDE SEQUENCE [LARGE SCALE GENOMIC DNA]</scope>
    <source>
        <strain evidence="4">TR3.2</strain>
    </source>
</reference>